<accession>A0A8K0A985</accession>
<evidence type="ECO:0000313" key="1">
    <source>
        <dbReference type="EMBL" id="CAH1270436.1"/>
    </source>
</evidence>
<dbReference type="Proteomes" id="UP000838412">
    <property type="component" value="Chromosome 7"/>
</dbReference>
<sequence length="86" mass="9528">MLESPKRCRAQVQKLTSHVFGSSRIWPWKQSFTSKSPHVARKARHNTSVTHQVRPVAASMSAVFLLRPPPKWLVGISPALGSIVGD</sequence>
<organism evidence="1 2">
    <name type="scientific">Branchiostoma lanceolatum</name>
    <name type="common">Common lancelet</name>
    <name type="synonym">Amphioxus lanceolatum</name>
    <dbReference type="NCBI Taxonomy" id="7740"/>
    <lineage>
        <taxon>Eukaryota</taxon>
        <taxon>Metazoa</taxon>
        <taxon>Chordata</taxon>
        <taxon>Cephalochordata</taxon>
        <taxon>Leptocardii</taxon>
        <taxon>Amphioxiformes</taxon>
        <taxon>Branchiostomatidae</taxon>
        <taxon>Branchiostoma</taxon>
    </lineage>
</organism>
<dbReference type="EMBL" id="OV696692">
    <property type="protein sequence ID" value="CAH1270436.1"/>
    <property type="molecule type" value="Genomic_DNA"/>
</dbReference>
<reference evidence="1" key="1">
    <citation type="submission" date="2022-01" db="EMBL/GenBank/DDBJ databases">
        <authorList>
            <person name="Braso-Vives M."/>
        </authorList>
    </citation>
    <scope>NUCLEOTIDE SEQUENCE</scope>
</reference>
<protein>
    <submittedName>
        <fullName evidence="1">Hypp4335 protein</fullName>
    </submittedName>
</protein>
<gene>
    <name evidence="1" type="primary">Hypp4335</name>
    <name evidence="1" type="ORF">BLAG_LOCUS22723</name>
</gene>
<dbReference type="AlphaFoldDB" id="A0A8K0A985"/>
<name>A0A8K0A985_BRALA</name>
<evidence type="ECO:0000313" key="2">
    <source>
        <dbReference type="Proteomes" id="UP000838412"/>
    </source>
</evidence>
<keyword evidence="2" id="KW-1185">Reference proteome</keyword>
<proteinExistence type="predicted"/>